<dbReference type="Pfam" id="PF00096">
    <property type="entry name" value="zf-C2H2"/>
    <property type="match status" value="2"/>
</dbReference>
<keyword evidence="5 11" id="KW-0863">Zinc-finger</keyword>
<name>A0A9D4NPG4_DREPO</name>
<gene>
    <name evidence="13" type="ORF">DPMN_021620</name>
</gene>
<dbReference type="FunFam" id="3.30.160.60:FF:001506">
    <property type="entry name" value="Zinc finger protein"/>
    <property type="match status" value="1"/>
</dbReference>
<dbReference type="PANTHER" id="PTHR24388">
    <property type="entry name" value="ZINC FINGER PROTEIN"/>
    <property type="match status" value="1"/>
</dbReference>
<dbReference type="Gene3D" id="3.30.160.60">
    <property type="entry name" value="Classic Zinc Finger"/>
    <property type="match status" value="2"/>
</dbReference>
<comment type="caution">
    <text evidence="13">The sequence shown here is derived from an EMBL/GenBank/DDBJ whole genome shotgun (WGS) entry which is preliminary data.</text>
</comment>
<accession>A0A9D4NPG4</accession>
<dbReference type="InterPro" id="IPR036236">
    <property type="entry name" value="Znf_C2H2_sf"/>
</dbReference>
<dbReference type="GO" id="GO:0008270">
    <property type="term" value="F:zinc ion binding"/>
    <property type="evidence" value="ECO:0007669"/>
    <property type="project" value="UniProtKB-KW"/>
</dbReference>
<dbReference type="GO" id="GO:0005634">
    <property type="term" value="C:nucleus"/>
    <property type="evidence" value="ECO:0007669"/>
    <property type="project" value="UniProtKB-SubCell"/>
</dbReference>
<evidence type="ECO:0000256" key="11">
    <source>
        <dbReference type="PROSITE-ProRule" id="PRU00042"/>
    </source>
</evidence>
<dbReference type="SMART" id="SM00355">
    <property type="entry name" value="ZnF_C2H2"/>
    <property type="match status" value="2"/>
</dbReference>
<dbReference type="InterPro" id="IPR050527">
    <property type="entry name" value="Snail/Krueppel_Znf"/>
</dbReference>
<comment type="similarity">
    <text evidence="2">Belongs to the krueppel C2H2-type zinc-finger protein family.</text>
</comment>
<dbReference type="PANTHER" id="PTHR24388:SF54">
    <property type="entry name" value="PROTEIN ESCARGOT"/>
    <property type="match status" value="1"/>
</dbReference>
<evidence type="ECO:0000256" key="3">
    <source>
        <dbReference type="ARBA" id="ARBA00022723"/>
    </source>
</evidence>
<dbReference type="EMBL" id="JAIWYP010000001">
    <property type="protein sequence ID" value="KAH3897432.1"/>
    <property type="molecule type" value="Genomic_DNA"/>
</dbReference>
<dbReference type="Proteomes" id="UP000828390">
    <property type="component" value="Unassembled WGS sequence"/>
</dbReference>
<dbReference type="GO" id="GO:0000981">
    <property type="term" value="F:DNA-binding transcription factor activity, RNA polymerase II-specific"/>
    <property type="evidence" value="ECO:0007669"/>
    <property type="project" value="TreeGrafter"/>
</dbReference>
<keyword evidence="8" id="KW-0238">DNA-binding</keyword>
<evidence type="ECO:0000313" key="14">
    <source>
        <dbReference type="Proteomes" id="UP000828390"/>
    </source>
</evidence>
<organism evidence="13 14">
    <name type="scientific">Dreissena polymorpha</name>
    <name type="common">Zebra mussel</name>
    <name type="synonym">Mytilus polymorpha</name>
    <dbReference type="NCBI Taxonomy" id="45954"/>
    <lineage>
        <taxon>Eukaryota</taxon>
        <taxon>Metazoa</taxon>
        <taxon>Spiralia</taxon>
        <taxon>Lophotrochozoa</taxon>
        <taxon>Mollusca</taxon>
        <taxon>Bivalvia</taxon>
        <taxon>Autobranchia</taxon>
        <taxon>Heteroconchia</taxon>
        <taxon>Euheterodonta</taxon>
        <taxon>Imparidentia</taxon>
        <taxon>Neoheterodontei</taxon>
        <taxon>Myida</taxon>
        <taxon>Dreissenoidea</taxon>
        <taxon>Dreissenidae</taxon>
        <taxon>Dreissena</taxon>
    </lineage>
</organism>
<evidence type="ECO:0000256" key="5">
    <source>
        <dbReference type="ARBA" id="ARBA00022771"/>
    </source>
</evidence>
<reference evidence="13" key="2">
    <citation type="submission" date="2020-11" db="EMBL/GenBank/DDBJ databases">
        <authorList>
            <person name="McCartney M.A."/>
            <person name="Auch B."/>
            <person name="Kono T."/>
            <person name="Mallez S."/>
            <person name="Becker A."/>
            <person name="Gohl D.M."/>
            <person name="Silverstein K.A.T."/>
            <person name="Koren S."/>
            <person name="Bechman K.B."/>
            <person name="Herman A."/>
            <person name="Abrahante J.E."/>
            <person name="Garbe J."/>
        </authorList>
    </citation>
    <scope>NUCLEOTIDE SEQUENCE</scope>
    <source>
        <strain evidence="13">Duluth1</strain>
        <tissue evidence="13">Whole animal</tissue>
    </source>
</reference>
<evidence type="ECO:0000256" key="7">
    <source>
        <dbReference type="ARBA" id="ARBA00023015"/>
    </source>
</evidence>
<evidence type="ECO:0000256" key="9">
    <source>
        <dbReference type="ARBA" id="ARBA00023163"/>
    </source>
</evidence>
<keyword evidence="9" id="KW-0804">Transcription</keyword>
<evidence type="ECO:0000256" key="2">
    <source>
        <dbReference type="ARBA" id="ARBA00006991"/>
    </source>
</evidence>
<evidence type="ECO:0000259" key="12">
    <source>
        <dbReference type="PROSITE" id="PS50157"/>
    </source>
</evidence>
<keyword evidence="3" id="KW-0479">Metal-binding</keyword>
<dbReference type="PROSITE" id="PS50157">
    <property type="entry name" value="ZINC_FINGER_C2H2_2"/>
    <property type="match status" value="2"/>
</dbReference>
<dbReference type="SUPFAM" id="SSF57667">
    <property type="entry name" value="beta-beta-alpha zinc fingers"/>
    <property type="match status" value="1"/>
</dbReference>
<evidence type="ECO:0000256" key="8">
    <source>
        <dbReference type="ARBA" id="ARBA00023125"/>
    </source>
</evidence>
<keyword evidence="10" id="KW-0539">Nucleus</keyword>
<evidence type="ECO:0000256" key="10">
    <source>
        <dbReference type="ARBA" id="ARBA00023242"/>
    </source>
</evidence>
<dbReference type="FunFam" id="3.30.160.60:FF:001498">
    <property type="entry name" value="Zinc finger protein 404"/>
    <property type="match status" value="1"/>
</dbReference>
<sequence length="136" mass="16367">MGRTSTWCLFWRSKERSHIAYRTHDLSVARRTHYAIRHAHVCKELTFGVHLHDFTIKNRFAGEMKPEIETYKEISRSNIMECKFCGKRFVFRSKFSEHLRTHTGEKPFECRVCGKSFSLNWNLKKHMIVHMKKDYI</sequence>
<proteinExistence type="inferred from homology"/>
<protein>
    <recommendedName>
        <fullName evidence="12">C2H2-type domain-containing protein</fullName>
    </recommendedName>
</protein>
<reference evidence="13" key="1">
    <citation type="journal article" date="2019" name="bioRxiv">
        <title>The Genome of the Zebra Mussel, Dreissena polymorpha: A Resource for Invasive Species Research.</title>
        <authorList>
            <person name="McCartney M.A."/>
            <person name="Auch B."/>
            <person name="Kono T."/>
            <person name="Mallez S."/>
            <person name="Zhang Y."/>
            <person name="Obille A."/>
            <person name="Becker A."/>
            <person name="Abrahante J.E."/>
            <person name="Garbe J."/>
            <person name="Badalamenti J.P."/>
            <person name="Herman A."/>
            <person name="Mangelson H."/>
            <person name="Liachko I."/>
            <person name="Sullivan S."/>
            <person name="Sone E.D."/>
            <person name="Koren S."/>
            <person name="Silverstein K.A.T."/>
            <person name="Beckman K.B."/>
            <person name="Gohl D.M."/>
        </authorList>
    </citation>
    <scope>NUCLEOTIDE SEQUENCE</scope>
    <source>
        <strain evidence="13">Duluth1</strain>
        <tissue evidence="13">Whole animal</tissue>
    </source>
</reference>
<keyword evidence="14" id="KW-1185">Reference proteome</keyword>
<comment type="subcellular location">
    <subcellularLocation>
        <location evidence="1">Nucleus</location>
    </subcellularLocation>
</comment>
<keyword evidence="4" id="KW-0677">Repeat</keyword>
<dbReference type="PROSITE" id="PS00028">
    <property type="entry name" value="ZINC_FINGER_C2H2_1"/>
    <property type="match status" value="2"/>
</dbReference>
<feature type="domain" description="C2H2-type" evidence="12">
    <location>
        <begin position="80"/>
        <end position="107"/>
    </location>
</feature>
<dbReference type="AlphaFoldDB" id="A0A9D4NPG4"/>
<feature type="domain" description="C2H2-type" evidence="12">
    <location>
        <begin position="108"/>
        <end position="135"/>
    </location>
</feature>
<keyword evidence="7" id="KW-0805">Transcription regulation</keyword>
<evidence type="ECO:0000313" key="13">
    <source>
        <dbReference type="EMBL" id="KAH3897432.1"/>
    </source>
</evidence>
<evidence type="ECO:0000256" key="4">
    <source>
        <dbReference type="ARBA" id="ARBA00022737"/>
    </source>
</evidence>
<evidence type="ECO:0000256" key="1">
    <source>
        <dbReference type="ARBA" id="ARBA00004123"/>
    </source>
</evidence>
<dbReference type="InterPro" id="IPR013087">
    <property type="entry name" value="Znf_C2H2_type"/>
</dbReference>
<keyword evidence="6" id="KW-0862">Zinc</keyword>
<evidence type="ECO:0000256" key="6">
    <source>
        <dbReference type="ARBA" id="ARBA00022833"/>
    </source>
</evidence>
<dbReference type="GO" id="GO:0000978">
    <property type="term" value="F:RNA polymerase II cis-regulatory region sequence-specific DNA binding"/>
    <property type="evidence" value="ECO:0007669"/>
    <property type="project" value="TreeGrafter"/>
</dbReference>